<dbReference type="GeneID" id="20082233"/>
<dbReference type="RefSeq" id="XP_008868047.1">
    <property type="nucleotide sequence ID" value="XM_008869825.1"/>
</dbReference>
<gene>
    <name evidence="1" type="ORF">H310_05183</name>
</gene>
<evidence type="ECO:0000313" key="1">
    <source>
        <dbReference type="EMBL" id="ETW03818.1"/>
    </source>
</evidence>
<dbReference type="EMBL" id="KI913959">
    <property type="protein sequence ID" value="ETW03818.1"/>
    <property type="molecule type" value="Genomic_DNA"/>
</dbReference>
<name>A0A024UDW1_9STRA</name>
<organism evidence="1">
    <name type="scientific">Aphanomyces invadans</name>
    <dbReference type="NCBI Taxonomy" id="157072"/>
    <lineage>
        <taxon>Eukaryota</taxon>
        <taxon>Sar</taxon>
        <taxon>Stramenopiles</taxon>
        <taxon>Oomycota</taxon>
        <taxon>Saprolegniomycetes</taxon>
        <taxon>Saprolegniales</taxon>
        <taxon>Verrucalvaceae</taxon>
        <taxon>Aphanomyces</taxon>
    </lineage>
</organism>
<dbReference type="RefSeq" id="XP_008868048.1">
    <property type="nucleotide sequence ID" value="XM_008869826.1"/>
</dbReference>
<accession>A0A024UDW1</accession>
<protein>
    <submittedName>
        <fullName evidence="1">Uncharacterized protein</fullName>
    </submittedName>
</protein>
<sequence length="127" mass="14191">MCLSSIEYSGPVTVSCSRAIASAVQGTLGSPIPVVILQTIHRPSASQTNHTYCLNRTLHFTPNSRRRLRHAGDVCATQVHPVVRPDVPVRVDRIQRRRQGEPSAPLKCHNRFLHVHRVQPVLIPIVR</sequence>
<reference evidence="1" key="1">
    <citation type="submission" date="2013-12" db="EMBL/GenBank/DDBJ databases">
        <title>The Genome Sequence of Aphanomyces invadans NJM9701.</title>
        <authorList>
            <consortium name="The Broad Institute Genomics Platform"/>
            <person name="Russ C."/>
            <person name="Tyler B."/>
            <person name="van West P."/>
            <person name="Dieguez-Uribeondo J."/>
            <person name="Young S.K."/>
            <person name="Zeng Q."/>
            <person name="Gargeya S."/>
            <person name="Fitzgerald M."/>
            <person name="Abouelleil A."/>
            <person name="Alvarado L."/>
            <person name="Chapman S.B."/>
            <person name="Gainer-Dewar J."/>
            <person name="Goldberg J."/>
            <person name="Griggs A."/>
            <person name="Gujja S."/>
            <person name="Hansen M."/>
            <person name="Howarth C."/>
            <person name="Imamovic A."/>
            <person name="Ireland A."/>
            <person name="Larimer J."/>
            <person name="McCowan C."/>
            <person name="Murphy C."/>
            <person name="Pearson M."/>
            <person name="Poon T.W."/>
            <person name="Priest M."/>
            <person name="Roberts A."/>
            <person name="Saif S."/>
            <person name="Shea T."/>
            <person name="Sykes S."/>
            <person name="Wortman J."/>
            <person name="Nusbaum C."/>
            <person name="Birren B."/>
        </authorList>
    </citation>
    <scope>NUCLEOTIDE SEQUENCE [LARGE SCALE GENOMIC DNA]</scope>
    <source>
        <strain evidence="1">NJM9701</strain>
    </source>
</reference>
<dbReference type="EMBL" id="KI913959">
    <property type="protein sequence ID" value="ETW03819.1"/>
    <property type="molecule type" value="Genomic_DNA"/>
</dbReference>
<dbReference type="VEuPathDB" id="FungiDB:H310_05183"/>
<proteinExistence type="predicted"/>
<dbReference type="AlphaFoldDB" id="A0A024UDW1"/>